<reference evidence="2" key="1">
    <citation type="submission" date="2013-03" db="EMBL/GenBank/DDBJ databases">
        <title>The Genome Sequence of Anopheles christyi ACHKN1017.</title>
        <authorList>
            <consortium name="The Broad Institute Genomics Platform"/>
            <person name="Neafsey D.E."/>
            <person name="Besansky N."/>
            <person name="Walker B."/>
            <person name="Young S.K."/>
            <person name="Zeng Q."/>
            <person name="Gargeya S."/>
            <person name="Fitzgerald M."/>
            <person name="Haas B."/>
            <person name="Abouelleil A."/>
            <person name="Allen A.W."/>
            <person name="Alvarado L."/>
            <person name="Arachchi H.M."/>
            <person name="Berlin A.M."/>
            <person name="Chapman S.B."/>
            <person name="Gainer-Dewar J."/>
            <person name="Goldberg J."/>
            <person name="Griggs A."/>
            <person name="Gujja S."/>
            <person name="Hansen M."/>
            <person name="Howarth C."/>
            <person name="Imamovic A."/>
            <person name="Ireland A."/>
            <person name="Larimer J."/>
            <person name="McCowan C."/>
            <person name="Murphy C."/>
            <person name="Pearson M."/>
            <person name="Poon T.W."/>
            <person name="Priest M."/>
            <person name="Roberts A."/>
            <person name="Saif S."/>
            <person name="Shea T."/>
            <person name="Sisk P."/>
            <person name="Sykes S."/>
            <person name="Wortman J."/>
            <person name="Nusbaum C."/>
            <person name="Birren B."/>
        </authorList>
    </citation>
    <scope>NUCLEOTIDE SEQUENCE [LARGE SCALE GENOMIC DNA]</scope>
    <source>
        <strain evidence="2">ACHKN1017</strain>
    </source>
</reference>
<dbReference type="Proteomes" id="UP000075881">
    <property type="component" value="Unassembled WGS sequence"/>
</dbReference>
<dbReference type="EnsemblMetazoa" id="ACHR001081-RA">
    <property type="protein sequence ID" value="ACHR001081-PA"/>
    <property type="gene ID" value="ACHR001081"/>
</dbReference>
<dbReference type="VEuPathDB" id="VectorBase:ACHR001081"/>
<reference evidence="1" key="2">
    <citation type="submission" date="2020-05" db="UniProtKB">
        <authorList>
            <consortium name="EnsemblMetazoa"/>
        </authorList>
    </citation>
    <scope>IDENTIFICATION</scope>
    <source>
        <strain evidence="1">ACHKN1017</strain>
    </source>
</reference>
<accession>A0A182JRE9</accession>
<evidence type="ECO:0000313" key="1">
    <source>
        <dbReference type="EnsemblMetazoa" id="ACHR001081-PA"/>
    </source>
</evidence>
<organism evidence="1 2">
    <name type="scientific">Anopheles christyi</name>
    <dbReference type="NCBI Taxonomy" id="43041"/>
    <lineage>
        <taxon>Eukaryota</taxon>
        <taxon>Metazoa</taxon>
        <taxon>Ecdysozoa</taxon>
        <taxon>Arthropoda</taxon>
        <taxon>Hexapoda</taxon>
        <taxon>Insecta</taxon>
        <taxon>Pterygota</taxon>
        <taxon>Neoptera</taxon>
        <taxon>Endopterygota</taxon>
        <taxon>Diptera</taxon>
        <taxon>Nematocera</taxon>
        <taxon>Culicoidea</taxon>
        <taxon>Culicidae</taxon>
        <taxon>Anophelinae</taxon>
        <taxon>Anopheles</taxon>
    </lineage>
</organism>
<proteinExistence type="predicted"/>
<name>A0A182JRE9_9DIPT</name>
<evidence type="ECO:0000313" key="2">
    <source>
        <dbReference type="Proteomes" id="UP000075881"/>
    </source>
</evidence>
<protein>
    <submittedName>
        <fullName evidence="1">Uncharacterized protein</fullName>
    </submittedName>
</protein>
<sequence length="188" mass="21275">MSGNGVNLYDLRLKLFGPTLDDSVLYGIDRMIDCLQRCKNKRAPVRSGSFYWSCETLPVQEPNAAAPLPQPPAPKLSPDEMDLIIDAIVQSRQLNRQKYARKVSTPARRSKPSQPQLRQTRWALVRINEFDDGGKTYEIMKPLDGSNLPMGRVSTDTEIVFALLQNGNTLTYRIQPRQPSEQSVEQSR</sequence>
<keyword evidence="2" id="KW-1185">Reference proteome</keyword>
<dbReference type="AlphaFoldDB" id="A0A182JRE9"/>